<evidence type="ECO:0000313" key="1">
    <source>
        <dbReference type="EMBL" id="MEQ2281662.1"/>
    </source>
</evidence>
<dbReference type="Proteomes" id="UP001469553">
    <property type="component" value="Unassembled WGS sequence"/>
</dbReference>
<gene>
    <name evidence="1" type="ORF">AMECASPLE_032744</name>
</gene>
<keyword evidence="2" id="KW-1185">Reference proteome</keyword>
<accession>A0ABV0XJP9</accession>
<sequence length="104" mass="10541">MSSSTYLGPGCGSSRNIMTFLTADTSFSSSGESSRRSQASHSSVSCAVPWASSQWDVTGTDPKGSVQEASGIDARATSTGSSRCGGAAALLQAPHGWPSSSSYL</sequence>
<evidence type="ECO:0000313" key="2">
    <source>
        <dbReference type="Proteomes" id="UP001469553"/>
    </source>
</evidence>
<organism evidence="1 2">
    <name type="scientific">Ameca splendens</name>
    <dbReference type="NCBI Taxonomy" id="208324"/>
    <lineage>
        <taxon>Eukaryota</taxon>
        <taxon>Metazoa</taxon>
        <taxon>Chordata</taxon>
        <taxon>Craniata</taxon>
        <taxon>Vertebrata</taxon>
        <taxon>Euteleostomi</taxon>
        <taxon>Actinopterygii</taxon>
        <taxon>Neopterygii</taxon>
        <taxon>Teleostei</taxon>
        <taxon>Neoteleostei</taxon>
        <taxon>Acanthomorphata</taxon>
        <taxon>Ovalentaria</taxon>
        <taxon>Atherinomorphae</taxon>
        <taxon>Cyprinodontiformes</taxon>
        <taxon>Goodeidae</taxon>
        <taxon>Ameca</taxon>
    </lineage>
</organism>
<name>A0ABV0XJP9_9TELE</name>
<reference evidence="1 2" key="1">
    <citation type="submission" date="2021-06" db="EMBL/GenBank/DDBJ databases">
        <authorList>
            <person name="Palmer J.M."/>
        </authorList>
    </citation>
    <scope>NUCLEOTIDE SEQUENCE [LARGE SCALE GENOMIC DNA]</scope>
    <source>
        <strain evidence="1 2">AS_MEX2019</strain>
        <tissue evidence="1">Muscle</tissue>
    </source>
</reference>
<proteinExistence type="predicted"/>
<dbReference type="EMBL" id="JAHRIP010004304">
    <property type="protein sequence ID" value="MEQ2281662.1"/>
    <property type="molecule type" value="Genomic_DNA"/>
</dbReference>
<protein>
    <submittedName>
        <fullName evidence="1">Uncharacterized protein</fullName>
    </submittedName>
</protein>
<comment type="caution">
    <text evidence="1">The sequence shown here is derived from an EMBL/GenBank/DDBJ whole genome shotgun (WGS) entry which is preliminary data.</text>
</comment>